<dbReference type="EMBL" id="JAUSTY010000002">
    <property type="protein sequence ID" value="MDQ0164829.1"/>
    <property type="molecule type" value="Genomic_DNA"/>
</dbReference>
<proteinExistence type="predicted"/>
<accession>A0ABT9VV14</accession>
<protein>
    <submittedName>
        <fullName evidence="1">Uncharacterized protein</fullName>
    </submittedName>
</protein>
<sequence length="46" mass="5467">MVWHLIQVNETYFVNTKSINQRTPYLIQIEPNPDFKVLYGSILLDD</sequence>
<evidence type="ECO:0000313" key="1">
    <source>
        <dbReference type="EMBL" id="MDQ0164829.1"/>
    </source>
</evidence>
<dbReference type="Proteomes" id="UP001235840">
    <property type="component" value="Unassembled WGS sequence"/>
</dbReference>
<evidence type="ECO:0000313" key="2">
    <source>
        <dbReference type="Proteomes" id="UP001235840"/>
    </source>
</evidence>
<name>A0ABT9VV14_9BACI</name>
<keyword evidence="2" id="KW-1185">Reference proteome</keyword>
<comment type="caution">
    <text evidence="1">The sequence shown here is derived from an EMBL/GenBank/DDBJ whole genome shotgun (WGS) entry which is preliminary data.</text>
</comment>
<organism evidence="1 2">
    <name type="scientific">Caldalkalibacillus horti</name>
    <dbReference type="NCBI Taxonomy" id="77523"/>
    <lineage>
        <taxon>Bacteria</taxon>
        <taxon>Bacillati</taxon>
        <taxon>Bacillota</taxon>
        <taxon>Bacilli</taxon>
        <taxon>Bacillales</taxon>
        <taxon>Bacillaceae</taxon>
        <taxon>Caldalkalibacillus</taxon>
    </lineage>
</organism>
<dbReference type="RefSeq" id="WP_307391016.1">
    <property type="nucleotide sequence ID" value="NZ_BAAADK010000018.1"/>
</dbReference>
<reference evidence="1 2" key="1">
    <citation type="submission" date="2023-07" db="EMBL/GenBank/DDBJ databases">
        <title>Genomic Encyclopedia of Type Strains, Phase IV (KMG-IV): sequencing the most valuable type-strain genomes for metagenomic binning, comparative biology and taxonomic classification.</title>
        <authorList>
            <person name="Goeker M."/>
        </authorList>
    </citation>
    <scope>NUCLEOTIDE SEQUENCE [LARGE SCALE GENOMIC DNA]</scope>
    <source>
        <strain evidence="1 2">DSM 12751</strain>
    </source>
</reference>
<gene>
    <name evidence="1" type="ORF">J2S11_000729</name>
</gene>